<evidence type="ECO:0000256" key="7">
    <source>
        <dbReference type="ARBA" id="ARBA00022840"/>
    </source>
</evidence>
<dbReference type="Proteomes" id="UP000036873">
    <property type="component" value="Unassembled WGS sequence"/>
</dbReference>
<dbReference type="Gene3D" id="3.30.200.20">
    <property type="entry name" value="Phosphorylase Kinase, domain 1"/>
    <property type="match status" value="1"/>
</dbReference>
<keyword evidence="6 9" id="KW-0418">Kinase</keyword>
<dbReference type="GO" id="GO:0005524">
    <property type="term" value="F:ATP binding"/>
    <property type="evidence" value="ECO:0007669"/>
    <property type="project" value="UniProtKB-KW"/>
</dbReference>
<dbReference type="PANTHER" id="PTHR34273">
    <property type="entry name" value="METHYLTHIORIBOSE KINASE"/>
    <property type="match status" value="1"/>
</dbReference>
<dbReference type="InterPro" id="IPR011009">
    <property type="entry name" value="Kinase-like_dom_sf"/>
</dbReference>
<evidence type="ECO:0000313" key="10">
    <source>
        <dbReference type="Proteomes" id="UP000036873"/>
    </source>
</evidence>
<dbReference type="EC" id="2.7.1.100" evidence="3"/>
<evidence type="ECO:0000256" key="3">
    <source>
        <dbReference type="ARBA" id="ARBA00012128"/>
    </source>
</evidence>
<dbReference type="SUPFAM" id="SSF56112">
    <property type="entry name" value="Protein kinase-like (PK-like)"/>
    <property type="match status" value="1"/>
</dbReference>
<comment type="similarity">
    <text evidence="1">Belongs to the methylthioribose kinase family.</text>
</comment>
<dbReference type="GO" id="GO:0046522">
    <property type="term" value="F:S-methyl-5-thioribose kinase activity"/>
    <property type="evidence" value="ECO:0007669"/>
    <property type="project" value="UniProtKB-EC"/>
</dbReference>
<organism evidence="9 10">
    <name type="scientific">Acetobacterium bakii</name>
    <dbReference type="NCBI Taxonomy" id="52689"/>
    <lineage>
        <taxon>Bacteria</taxon>
        <taxon>Bacillati</taxon>
        <taxon>Bacillota</taxon>
        <taxon>Clostridia</taxon>
        <taxon>Eubacteriales</taxon>
        <taxon>Eubacteriaceae</taxon>
        <taxon>Acetobacterium</taxon>
    </lineage>
</organism>
<keyword evidence="10" id="KW-1185">Reference proteome</keyword>
<keyword evidence="5" id="KW-0547">Nucleotide-binding</keyword>
<accession>A0A0L6U0D4</accession>
<dbReference type="PANTHER" id="PTHR34273:SF2">
    <property type="entry name" value="METHYLTHIORIBOSE KINASE"/>
    <property type="match status" value="1"/>
</dbReference>
<comment type="subunit">
    <text evidence="2">Homodimer.</text>
</comment>
<dbReference type="OrthoDB" id="9777791at2"/>
<dbReference type="PATRIC" id="fig|52689.4.peg.1052"/>
<reference evidence="10" key="1">
    <citation type="submission" date="2015-07" db="EMBL/GenBank/DDBJ databases">
        <title>Draft genome sequence of Acetobacterium bakii DSM 8293, a potential psychrophilic chemical producer through syngas fermentation.</title>
        <authorList>
            <person name="Song Y."/>
            <person name="Hwang S."/>
            <person name="Cho B.-K."/>
        </authorList>
    </citation>
    <scope>NUCLEOTIDE SEQUENCE [LARGE SCALE GENOMIC DNA]</scope>
    <source>
        <strain evidence="10">DSM 8239</strain>
    </source>
</reference>
<dbReference type="EMBL" id="LGYO01000022">
    <property type="protein sequence ID" value="KNZ41802.1"/>
    <property type="molecule type" value="Genomic_DNA"/>
</dbReference>
<dbReference type="NCBIfam" id="TIGR01767">
    <property type="entry name" value="MTRK"/>
    <property type="match status" value="1"/>
</dbReference>
<dbReference type="AlphaFoldDB" id="A0A0L6U0D4"/>
<evidence type="ECO:0000256" key="5">
    <source>
        <dbReference type="ARBA" id="ARBA00022741"/>
    </source>
</evidence>
<evidence type="ECO:0000256" key="1">
    <source>
        <dbReference type="ARBA" id="ARBA00010165"/>
    </source>
</evidence>
<comment type="caution">
    <text evidence="9">The sequence shown here is derived from an EMBL/GenBank/DDBJ whole genome shotgun (WGS) entry which is preliminary data.</text>
</comment>
<keyword evidence="7" id="KW-0067">ATP-binding</keyword>
<dbReference type="InterPro" id="IPR002575">
    <property type="entry name" value="Aminoglycoside_PTrfase"/>
</dbReference>
<dbReference type="Gene3D" id="3.90.1200.10">
    <property type="match status" value="1"/>
</dbReference>
<keyword evidence="4" id="KW-0808">Transferase</keyword>
<evidence type="ECO:0000313" key="9">
    <source>
        <dbReference type="EMBL" id="KNZ41802.1"/>
    </source>
</evidence>
<sequence length="428" mass="49930">MAYRDLTPKKVIEYIKAYTDIFPGDTTLEVYEIGGGEDDGDGFVNHVYRVWDETGKSVILKQAKPYLKVFGETALLTTMRNQIESEIIKLRTAITPEYLPEMYHIDPANNLFIYEDCGRLKIMRFELTKGKSFPKFPSQIGEFLAKSNFYTSEIYLDQVAHKALEAKFMNPEMRVIMETILFLRESFIEDLPHEPVVGDPNHIAMSDLLWDKRELRVELLKLRGIFMKKSECIVHGDLHTSNIMIDENEMKIIDMEYPFMGPTSSDTGYLAGNLIYEYIAWYHHPEGTKASRKTYRKEILGYLRDMINEYQRIYCECWDRDAKPMYREYTEYRDYLLKNYIKEVCGFTGCQIVSRVGSIVPLPDFDVLQNPASRNCARRLSLLIADALIMKRDEIESVEDIIALIEKITYRYFGVMKELHGRELPSRA</sequence>
<dbReference type="STRING" id="52689.AKG39_09225"/>
<name>A0A0L6U0D4_9FIRM</name>
<dbReference type="GO" id="GO:0009086">
    <property type="term" value="P:methionine biosynthetic process"/>
    <property type="evidence" value="ECO:0007669"/>
    <property type="project" value="InterPro"/>
</dbReference>
<dbReference type="RefSeq" id="WP_050740102.1">
    <property type="nucleotide sequence ID" value="NZ_LGYO01000022.1"/>
</dbReference>
<dbReference type="Pfam" id="PF01636">
    <property type="entry name" value="APH"/>
    <property type="match status" value="1"/>
</dbReference>
<evidence type="ECO:0000256" key="4">
    <source>
        <dbReference type="ARBA" id="ARBA00022679"/>
    </source>
</evidence>
<evidence type="ECO:0000256" key="2">
    <source>
        <dbReference type="ARBA" id="ARBA00011738"/>
    </source>
</evidence>
<evidence type="ECO:0000259" key="8">
    <source>
        <dbReference type="Pfam" id="PF01636"/>
    </source>
</evidence>
<feature type="domain" description="Aminoglycoside phosphotransferase" evidence="8">
    <location>
        <begin position="228"/>
        <end position="271"/>
    </location>
</feature>
<gene>
    <name evidence="9" type="ORF">AKG39_09225</name>
</gene>
<protein>
    <recommendedName>
        <fullName evidence="3">S-methyl-5-thioribose kinase</fullName>
        <ecNumber evidence="3">2.7.1.100</ecNumber>
    </recommendedName>
</protein>
<proteinExistence type="inferred from homology"/>
<dbReference type="InterPro" id="IPR009212">
    <property type="entry name" value="Methylthioribose_kinase"/>
</dbReference>
<evidence type="ECO:0000256" key="6">
    <source>
        <dbReference type="ARBA" id="ARBA00022777"/>
    </source>
</evidence>